<dbReference type="KEGG" id="rul:UC8_34530"/>
<keyword evidence="1" id="KW-0812">Transmembrane</keyword>
<sequence length="194" mass="21039">MTQNPYAAPTQPQSDGDGLAAGKRLDALSRISMGACVLWFGLMIVGRFLDENAPPIRSMLSFYAIVGFAPAIGIYGALSTLKRKHYAMSLLGFACMSIPLLAPWCGLTIPVGIWALILLRRSDIRDSFTSPLDLKSEHGDSADDVLAHAAHLDRIGEWDAAISAYRDAAARWPEHTQYIDNCISEITSKQSAAS</sequence>
<dbReference type="RefSeq" id="WP_148080363.1">
    <property type="nucleotide sequence ID" value="NZ_CP042914.1"/>
</dbReference>
<name>A0A5B9QU19_9BACT</name>
<reference evidence="2 3" key="1">
    <citation type="submission" date="2019-08" db="EMBL/GenBank/DDBJ databases">
        <title>Deep-cultivation of Planctomycetes and their phenomic and genomic characterization uncovers novel biology.</title>
        <authorList>
            <person name="Wiegand S."/>
            <person name="Jogler M."/>
            <person name="Boedeker C."/>
            <person name="Pinto D."/>
            <person name="Vollmers J."/>
            <person name="Rivas-Marin E."/>
            <person name="Kohn T."/>
            <person name="Peeters S.H."/>
            <person name="Heuer A."/>
            <person name="Rast P."/>
            <person name="Oberbeckmann S."/>
            <person name="Bunk B."/>
            <person name="Jeske O."/>
            <person name="Meyerdierks A."/>
            <person name="Storesund J.E."/>
            <person name="Kallscheuer N."/>
            <person name="Luecker S."/>
            <person name="Lage O.M."/>
            <person name="Pohl T."/>
            <person name="Merkel B.J."/>
            <person name="Hornburger P."/>
            <person name="Mueller R.-W."/>
            <person name="Bruemmer F."/>
            <person name="Labrenz M."/>
            <person name="Spormann A.M."/>
            <person name="Op den Camp H."/>
            <person name="Overmann J."/>
            <person name="Amann R."/>
            <person name="Jetten M.S.M."/>
            <person name="Mascher T."/>
            <person name="Medema M.H."/>
            <person name="Devos D.P."/>
            <person name="Kaster A.-K."/>
            <person name="Ovreas L."/>
            <person name="Rohde M."/>
            <person name="Galperin M.Y."/>
            <person name="Jogler C."/>
        </authorList>
    </citation>
    <scope>NUCLEOTIDE SEQUENCE [LARGE SCALE GENOMIC DNA]</scope>
    <source>
        <strain evidence="2 3">UC8</strain>
    </source>
</reference>
<dbReference type="EMBL" id="CP042914">
    <property type="protein sequence ID" value="QEG41432.1"/>
    <property type="molecule type" value="Genomic_DNA"/>
</dbReference>
<feature type="transmembrane region" description="Helical" evidence="1">
    <location>
        <begin position="90"/>
        <end position="119"/>
    </location>
</feature>
<dbReference type="Proteomes" id="UP000325286">
    <property type="component" value="Chromosome"/>
</dbReference>
<keyword evidence="1" id="KW-1133">Transmembrane helix</keyword>
<feature type="transmembrane region" description="Helical" evidence="1">
    <location>
        <begin position="60"/>
        <end position="78"/>
    </location>
</feature>
<accession>A0A5B9QU19</accession>
<keyword evidence="1" id="KW-0472">Membrane</keyword>
<keyword evidence="3" id="KW-1185">Reference proteome</keyword>
<gene>
    <name evidence="2" type="ORF">UC8_34530</name>
</gene>
<evidence type="ECO:0000313" key="2">
    <source>
        <dbReference type="EMBL" id="QEG41432.1"/>
    </source>
</evidence>
<proteinExistence type="predicted"/>
<evidence type="ECO:0000256" key="1">
    <source>
        <dbReference type="SAM" id="Phobius"/>
    </source>
</evidence>
<dbReference type="AlphaFoldDB" id="A0A5B9QU19"/>
<organism evidence="2 3">
    <name type="scientific">Roseimaritima ulvae</name>
    <dbReference type="NCBI Taxonomy" id="980254"/>
    <lineage>
        <taxon>Bacteria</taxon>
        <taxon>Pseudomonadati</taxon>
        <taxon>Planctomycetota</taxon>
        <taxon>Planctomycetia</taxon>
        <taxon>Pirellulales</taxon>
        <taxon>Pirellulaceae</taxon>
        <taxon>Roseimaritima</taxon>
    </lineage>
</organism>
<feature type="transmembrane region" description="Helical" evidence="1">
    <location>
        <begin position="27"/>
        <end position="48"/>
    </location>
</feature>
<protein>
    <submittedName>
        <fullName evidence="2">Uncharacterized protein</fullName>
    </submittedName>
</protein>
<evidence type="ECO:0000313" key="3">
    <source>
        <dbReference type="Proteomes" id="UP000325286"/>
    </source>
</evidence>